<dbReference type="Gene3D" id="3.40.50.300">
    <property type="entry name" value="P-loop containing nucleotide triphosphate hydrolases"/>
    <property type="match status" value="1"/>
</dbReference>
<dbReference type="PROSITE" id="PS00198">
    <property type="entry name" value="4FE4S_FER_1"/>
    <property type="match status" value="1"/>
</dbReference>
<dbReference type="Proteomes" id="UP000014975">
    <property type="component" value="Unassembled WGS sequence"/>
</dbReference>
<keyword evidence="6" id="KW-1185">Reference proteome</keyword>
<proteinExistence type="predicted"/>
<dbReference type="STRING" id="1121439.dsat_2372"/>
<evidence type="ECO:0000256" key="3">
    <source>
        <dbReference type="ARBA" id="ARBA00023014"/>
    </source>
</evidence>
<dbReference type="eggNOG" id="COG1149">
    <property type="taxonomic scope" value="Bacteria"/>
</dbReference>
<dbReference type="PROSITE" id="PS51379">
    <property type="entry name" value="4FE4S_FER_2"/>
    <property type="match status" value="2"/>
</dbReference>
<dbReference type="InterPro" id="IPR002586">
    <property type="entry name" value="CobQ/CobB/MinD/ParA_Nub-bd_dom"/>
</dbReference>
<keyword evidence="1" id="KW-0479">Metal-binding</keyword>
<dbReference type="AlphaFoldDB" id="S7UM43"/>
<keyword evidence="3" id="KW-0411">Iron-sulfur</keyword>
<evidence type="ECO:0000256" key="1">
    <source>
        <dbReference type="ARBA" id="ARBA00022723"/>
    </source>
</evidence>
<dbReference type="OrthoDB" id="9778602at2"/>
<evidence type="ECO:0000259" key="4">
    <source>
        <dbReference type="PROSITE" id="PS51379"/>
    </source>
</evidence>
<dbReference type="GO" id="GO:0051536">
    <property type="term" value="F:iron-sulfur cluster binding"/>
    <property type="evidence" value="ECO:0007669"/>
    <property type="project" value="UniProtKB-KW"/>
</dbReference>
<sequence>MHEIVVVSGKGGTGKTSILAAFAHLAPNKVVCDLDVDAPDLHILLDPQINRREDFISGNEARIDPAACESCGICASVCRFNAISPKDGKFVIDPVRCEGCKVCVVWCPEGAVEFPERRCGEWYRSETRFGPMIHARLFPGSENSGRLVTLLRREARALAEQHGLELILSDGSPGIGCPVISSLGGASLAVAVTEPTPSGIHDLARVAELCGHFRVPVAVIVNKHDLNPERTAAIESLCRDKGYILAGKLPFDPAMTKAMLERKAITEIHASPLAGTLREIWNAIERAAPGADRAGVHETTKGELV</sequence>
<feature type="domain" description="4Fe-4S ferredoxin-type" evidence="4">
    <location>
        <begin position="59"/>
        <end position="87"/>
    </location>
</feature>
<evidence type="ECO:0000313" key="6">
    <source>
        <dbReference type="Proteomes" id="UP000014975"/>
    </source>
</evidence>
<dbReference type="CDD" id="cd03110">
    <property type="entry name" value="SIMIBI_bact_arch"/>
    <property type="match status" value="1"/>
</dbReference>
<dbReference type="Gene3D" id="3.30.70.20">
    <property type="match status" value="1"/>
</dbReference>
<name>S7UM43_9BACT</name>
<dbReference type="SUPFAM" id="SSF52540">
    <property type="entry name" value="P-loop containing nucleoside triphosphate hydrolases"/>
    <property type="match status" value="1"/>
</dbReference>
<evidence type="ECO:0000313" key="5">
    <source>
        <dbReference type="EMBL" id="EPR35009.1"/>
    </source>
</evidence>
<accession>S7UM43</accession>
<dbReference type="EMBL" id="ATHI01000005">
    <property type="protein sequence ID" value="EPR35009.1"/>
    <property type="molecule type" value="Genomic_DNA"/>
</dbReference>
<dbReference type="PANTHER" id="PTHR43534">
    <property type="entry name" value="MIND SUPERFAMILY P-LOOP ATPASE CONTAINING AN INSERTED FERREDOXIN DOMAIN"/>
    <property type="match status" value="1"/>
</dbReference>
<reference evidence="5 6" key="1">
    <citation type="journal article" date="2013" name="Genome Announc.">
        <title>Draft genome sequences for three mercury-methylating, sulfate-reducing bacteria.</title>
        <authorList>
            <person name="Brown S.D."/>
            <person name="Hurt R.A.Jr."/>
            <person name="Gilmour C.C."/>
            <person name="Elias D.A."/>
        </authorList>
    </citation>
    <scope>NUCLEOTIDE SEQUENCE [LARGE SCALE GENOMIC DNA]</scope>
    <source>
        <strain evidence="5 6">DSM 16529</strain>
    </source>
</reference>
<comment type="caution">
    <text evidence="5">The sequence shown here is derived from an EMBL/GenBank/DDBJ whole genome shotgun (WGS) entry which is preliminary data.</text>
</comment>
<organism evidence="5 6">
    <name type="scientific">Alkalidesulfovibrio alkalitolerans DSM 16529</name>
    <dbReference type="NCBI Taxonomy" id="1121439"/>
    <lineage>
        <taxon>Bacteria</taxon>
        <taxon>Pseudomonadati</taxon>
        <taxon>Thermodesulfobacteriota</taxon>
        <taxon>Desulfovibrionia</taxon>
        <taxon>Desulfovibrionales</taxon>
        <taxon>Desulfovibrionaceae</taxon>
        <taxon>Alkalidesulfovibrio</taxon>
    </lineage>
</organism>
<protein>
    <submittedName>
        <fullName evidence="5">Cobyrinic acid ac-diamide synthase</fullName>
    </submittedName>
</protein>
<dbReference type="InterPro" id="IPR017900">
    <property type="entry name" value="4Fe4S_Fe_S_CS"/>
</dbReference>
<dbReference type="Pfam" id="PF00037">
    <property type="entry name" value="Fer4"/>
    <property type="match status" value="1"/>
</dbReference>
<dbReference type="GO" id="GO:0046872">
    <property type="term" value="F:metal ion binding"/>
    <property type="evidence" value="ECO:0007669"/>
    <property type="project" value="UniProtKB-KW"/>
</dbReference>
<dbReference type="PANTHER" id="PTHR43534:SF1">
    <property type="entry name" value="4FE-4S CLUSTER CONTAINING PARA FAMILY ATPASE PROTEIN"/>
    <property type="match status" value="1"/>
</dbReference>
<dbReference type="RefSeq" id="WP_020886258.1">
    <property type="nucleotide sequence ID" value="NZ_ATHI01000005.1"/>
</dbReference>
<dbReference type="PATRIC" id="fig|1121439.3.peg.767"/>
<dbReference type="Pfam" id="PF01656">
    <property type="entry name" value="CbiA"/>
    <property type="match status" value="1"/>
</dbReference>
<gene>
    <name evidence="5" type="ORF">dsat_2372</name>
</gene>
<keyword evidence="2" id="KW-0408">Iron</keyword>
<dbReference type="InterPro" id="IPR027417">
    <property type="entry name" value="P-loop_NTPase"/>
</dbReference>
<feature type="domain" description="4Fe-4S ferredoxin-type" evidence="4">
    <location>
        <begin position="88"/>
        <end position="117"/>
    </location>
</feature>
<evidence type="ECO:0000256" key="2">
    <source>
        <dbReference type="ARBA" id="ARBA00023004"/>
    </source>
</evidence>
<dbReference type="InterPro" id="IPR017896">
    <property type="entry name" value="4Fe4S_Fe-S-bd"/>
</dbReference>